<keyword evidence="2" id="KW-1185">Reference proteome</keyword>
<dbReference type="Proteomes" id="UP001732700">
    <property type="component" value="Chromosome 2C"/>
</dbReference>
<evidence type="ECO:0000313" key="2">
    <source>
        <dbReference type="Proteomes" id="UP001732700"/>
    </source>
</evidence>
<sequence length="322" mass="36316">MATGSSTTQISLASEVTEGAISFDRLMQITDDFSKEREIGAGALGTVYKGIIDGGGVIAVKRHVGNAIGTHNRAEHKAKVQSLMEKNHENVARLLAFCYENRNEVRKRNGRNYSHHVVESLLCYEYLPKGSLHKNLFGDLATIFDWNARFKIIKGICEGVRFLHKSCPPILHLDLKPQNVLFDDNMVPKITDFTYSRLLGEKETRMITKSSLGSVGYKAPEYLDHGEISTRTDIYSLGLMILEIATREKNCPNADRQSARDYVKKVKAEWTNHERILTEYPDLPQGCRDQLNACIEIGLKCVNLNQNKRLKIVEIVNKLNGH</sequence>
<dbReference type="EnsemblPlants" id="AVESA.00010b.r2.2CG0325340.2">
    <property type="protein sequence ID" value="AVESA.00010b.r2.2CG0325340.2.CDS"/>
    <property type="gene ID" value="AVESA.00010b.r2.2CG0325340"/>
</dbReference>
<evidence type="ECO:0000313" key="1">
    <source>
        <dbReference type="EnsemblPlants" id="AVESA.00010b.r2.2CG0325340.2.CDS"/>
    </source>
</evidence>
<proteinExistence type="predicted"/>
<name>A0ACD5UW69_AVESA</name>
<protein>
    <submittedName>
        <fullName evidence="1">Uncharacterized protein</fullName>
    </submittedName>
</protein>
<organism evidence="1 2">
    <name type="scientific">Avena sativa</name>
    <name type="common">Oat</name>
    <dbReference type="NCBI Taxonomy" id="4498"/>
    <lineage>
        <taxon>Eukaryota</taxon>
        <taxon>Viridiplantae</taxon>
        <taxon>Streptophyta</taxon>
        <taxon>Embryophyta</taxon>
        <taxon>Tracheophyta</taxon>
        <taxon>Spermatophyta</taxon>
        <taxon>Magnoliopsida</taxon>
        <taxon>Liliopsida</taxon>
        <taxon>Poales</taxon>
        <taxon>Poaceae</taxon>
        <taxon>BOP clade</taxon>
        <taxon>Pooideae</taxon>
        <taxon>Poodae</taxon>
        <taxon>Poeae</taxon>
        <taxon>Poeae Chloroplast Group 1 (Aveneae type)</taxon>
        <taxon>Aveninae</taxon>
        <taxon>Avena</taxon>
    </lineage>
</organism>
<reference evidence="1" key="1">
    <citation type="submission" date="2021-05" db="EMBL/GenBank/DDBJ databases">
        <authorList>
            <person name="Scholz U."/>
            <person name="Mascher M."/>
            <person name="Fiebig A."/>
        </authorList>
    </citation>
    <scope>NUCLEOTIDE SEQUENCE [LARGE SCALE GENOMIC DNA]</scope>
</reference>
<accession>A0ACD5UW69</accession>
<reference evidence="1" key="2">
    <citation type="submission" date="2025-09" db="UniProtKB">
        <authorList>
            <consortium name="EnsemblPlants"/>
        </authorList>
    </citation>
    <scope>IDENTIFICATION</scope>
</reference>